<evidence type="ECO:0000256" key="11">
    <source>
        <dbReference type="SAM" id="SignalP"/>
    </source>
</evidence>
<keyword evidence="13" id="KW-1185">Reference proteome</keyword>
<evidence type="ECO:0000256" key="3">
    <source>
        <dbReference type="ARBA" id="ARBA00008281"/>
    </source>
</evidence>
<feature type="signal peptide" evidence="11">
    <location>
        <begin position="1"/>
        <end position="25"/>
    </location>
</feature>
<keyword evidence="6" id="KW-0812">Transmembrane</keyword>
<evidence type="ECO:0000256" key="7">
    <source>
        <dbReference type="ARBA" id="ARBA00022779"/>
    </source>
</evidence>
<keyword evidence="4" id="KW-1003">Cell membrane</keyword>
<evidence type="ECO:0000256" key="10">
    <source>
        <dbReference type="RuleBase" id="RU364125"/>
    </source>
</evidence>
<accession>A0ABT5UI83</accession>
<evidence type="ECO:0000256" key="1">
    <source>
        <dbReference type="ARBA" id="ARBA00002254"/>
    </source>
</evidence>
<evidence type="ECO:0000256" key="9">
    <source>
        <dbReference type="ARBA" id="ARBA00023136"/>
    </source>
</evidence>
<evidence type="ECO:0000256" key="5">
    <source>
        <dbReference type="ARBA" id="ARBA00022500"/>
    </source>
</evidence>
<keyword evidence="9 10" id="KW-0472">Membrane</keyword>
<dbReference type="Pfam" id="PF03748">
    <property type="entry name" value="FliL"/>
    <property type="match status" value="1"/>
</dbReference>
<organism evidence="12 13">
    <name type="scientific">Spartinivicinus poritis</name>
    <dbReference type="NCBI Taxonomy" id="2994640"/>
    <lineage>
        <taxon>Bacteria</taxon>
        <taxon>Pseudomonadati</taxon>
        <taxon>Pseudomonadota</taxon>
        <taxon>Gammaproteobacteria</taxon>
        <taxon>Oceanospirillales</taxon>
        <taxon>Zooshikellaceae</taxon>
        <taxon>Spartinivicinus</taxon>
    </lineage>
</organism>
<evidence type="ECO:0000256" key="6">
    <source>
        <dbReference type="ARBA" id="ARBA00022692"/>
    </source>
</evidence>
<evidence type="ECO:0000256" key="8">
    <source>
        <dbReference type="ARBA" id="ARBA00022989"/>
    </source>
</evidence>
<dbReference type="Proteomes" id="UP001528823">
    <property type="component" value="Unassembled WGS sequence"/>
</dbReference>
<evidence type="ECO:0000256" key="2">
    <source>
        <dbReference type="ARBA" id="ARBA00004162"/>
    </source>
</evidence>
<evidence type="ECO:0000256" key="4">
    <source>
        <dbReference type="ARBA" id="ARBA00022475"/>
    </source>
</evidence>
<keyword evidence="12" id="KW-0966">Cell projection</keyword>
<keyword evidence="7 10" id="KW-0283">Flagellar rotation</keyword>
<dbReference type="PANTHER" id="PTHR35091:SF2">
    <property type="entry name" value="FLAGELLAR PROTEIN FLIL"/>
    <property type="match status" value="1"/>
</dbReference>
<reference evidence="12 13" key="1">
    <citation type="submission" date="2022-11" db="EMBL/GenBank/DDBJ databases">
        <title>Spartinivicinus poritis sp. nov., isolated from scleractinian coral Porites lutea.</title>
        <authorList>
            <person name="Zhang G."/>
            <person name="Cai L."/>
            <person name="Wei Q."/>
        </authorList>
    </citation>
    <scope>NUCLEOTIDE SEQUENCE [LARGE SCALE GENOMIC DNA]</scope>
    <source>
        <strain evidence="12 13">A2-2</strain>
    </source>
</reference>
<dbReference type="RefSeq" id="WP_274691547.1">
    <property type="nucleotide sequence ID" value="NZ_JAPMOU010000056.1"/>
</dbReference>
<comment type="function">
    <text evidence="1 10">Controls the rotational direction of flagella during chemotaxis.</text>
</comment>
<keyword evidence="12" id="KW-0969">Cilium</keyword>
<dbReference type="InterPro" id="IPR005503">
    <property type="entry name" value="FliL"/>
</dbReference>
<keyword evidence="12" id="KW-0282">Flagellum</keyword>
<dbReference type="PANTHER" id="PTHR35091">
    <property type="entry name" value="FLAGELLAR PROTEIN FLIL"/>
    <property type="match status" value="1"/>
</dbReference>
<keyword evidence="10" id="KW-0997">Cell inner membrane</keyword>
<gene>
    <name evidence="12" type="ORF">ORQ98_25055</name>
</gene>
<keyword evidence="5 10" id="KW-0145">Chemotaxis</keyword>
<comment type="similarity">
    <text evidence="3 10">Belongs to the FliL family.</text>
</comment>
<feature type="chain" id="PRO_5045525977" description="Flagellar protein FliL" evidence="11">
    <location>
        <begin position="26"/>
        <end position="139"/>
    </location>
</feature>
<proteinExistence type="inferred from homology"/>
<sequence length="139" mass="15968">MLKKALFFINFLFISLCLISYHSTAEEGDEKGAVEYIELKPSFVVNYGEIKSRLKYLKADISVRVYGKDAVAKVEQHMPLLRDGLVLLFSRQLDKNISNAEGKESLRQEALKIIQDRLKEEEGRPIVDDLLFTSFVVQR</sequence>
<dbReference type="EMBL" id="JAPMOU010000056">
    <property type="protein sequence ID" value="MDE1465237.1"/>
    <property type="molecule type" value="Genomic_DNA"/>
</dbReference>
<comment type="subcellular location">
    <subcellularLocation>
        <location evidence="10">Cell inner membrane</location>
    </subcellularLocation>
    <subcellularLocation>
        <location evidence="2">Cell membrane</location>
        <topology evidence="2">Single-pass membrane protein</topology>
    </subcellularLocation>
</comment>
<name>A0ABT5UI83_9GAMM</name>
<protein>
    <recommendedName>
        <fullName evidence="10">Flagellar protein FliL</fullName>
    </recommendedName>
</protein>
<evidence type="ECO:0000313" key="13">
    <source>
        <dbReference type="Proteomes" id="UP001528823"/>
    </source>
</evidence>
<comment type="caution">
    <text evidence="12">The sequence shown here is derived from an EMBL/GenBank/DDBJ whole genome shotgun (WGS) entry which is preliminary data.</text>
</comment>
<keyword evidence="11" id="KW-0732">Signal</keyword>
<evidence type="ECO:0000313" key="12">
    <source>
        <dbReference type="EMBL" id="MDE1465237.1"/>
    </source>
</evidence>
<keyword evidence="8" id="KW-1133">Transmembrane helix</keyword>